<evidence type="ECO:0000313" key="2">
    <source>
        <dbReference type="EMBL" id="USS87472.1"/>
    </source>
</evidence>
<keyword evidence="1" id="KW-1133">Transmembrane helix</keyword>
<feature type="transmembrane region" description="Helical" evidence="1">
    <location>
        <begin position="12"/>
        <end position="31"/>
    </location>
</feature>
<evidence type="ECO:0000256" key="1">
    <source>
        <dbReference type="SAM" id="Phobius"/>
    </source>
</evidence>
<reference evidence="2" key="1">
    <citation type="submission" date="2022-05" db="EMBL/GenBank/DDBJ databases">
        <authorList>
            <person name="Oliphant S.A."/>
            <person name="Watson-Haigh N.S."/>
            <person name="Sumby K.M."/>
            <person name="Gardner J.M."/>
            <person name="Jiranek V."/>
        </authorList>
    </citation>
    <scope>NUCLEOTIDE SEQUENCE</scope>
    <source>
        <strain evidence="2">KI11_C11</strain>
    </source>
</reference>
<accession>A0ABY5BQV0</accession>
<keyword evidence="3" id="KW-1185">Reference proteome</keyword>
<organism evidence="2 3">
    <name type="scientific">Fructilactobacillus hinvesii</name>
    <dbReference type="NCBI Taxonomy" id="2940300"/>
    <lineage>
        <taxon>Bacteria</taxon>
        <taxon>Bacillati</taxon>
        <taxon>Bacillota</taxon>
        <taxon>Bacilli</taxon>
        <taxon>Lactobacillales</taxon>
        <taxon>Lactobacillaceae</taxon>
        <taxon>Fructilactobacillus</taxon>
    </lineage>
</organism>
<evidence type="ECO:0000313" key="3">
    <source>
        <dbReference type="Proteomes" id="UP001057025"/>
    </source>
</evidence>
<protein>
    <recommendedName>
        <fullName evidence="4">DUF1056 family protein</fullName>
    </recommendedName>
</protein>
<dbReference type="RefSeq" id="WP_252796768.1">
    <property type="nucleotide sequence ID" value="NZ_CP097118.1"/>
</dbReference>
<keyword evidence="1" id="KW-0472">Membrane</keyword>
<feature type="transmembrane region" description="Helical" evidence="1">
    <location>
        <begin position="37"/>
        <end position="57"/>
    </location>
</feature>
<proteinExistence type="predicted"/>
<dbReference type="Proteomes" id="UP001057025">
    <property type="component" value="Chromosome"/>
</dbReference>
<sequence>MKKILRLLIENIDVALLLVGSAFFILSGFYFGTLVGFLTTGFICVVWGVVINVCANFKRPTKKE</sequence>
<keyword evidence="1" id="KW-0812">Transmembrane</keyword>
<dbReference type="EMBL" id="CP097118">
    <property type="protein sequence ID" value="USS87472.1"/>
    <property type="molecule type" value="Genomic_DNA"/>
</dbReference>
<gene>
    <name evidence="2" type="ORF">M3M39_04950</name>
</gene>
<evidence type="ECO:0008006" key="4">
    <source>
        <dbReference type="Google" id="ProtNLM"/>
    </source>
</evidence>
<name>A0ABY5BQV0_9LACO</name>